<sequence length="41" mass="4823">MCFQLRDGFLKSQELFDGSSPRRSCDFKHSYQLPLPIMFVP</sequence>
<evidence type="ECO:0000313" key="1">
    <source>
        <dbReference type="EMBL" id="JAD90189.1"/>
    </source>
</evidence>
<name>A0A0A9DNQ8_ARUDO</name>
<reference evidence="1" key="2">
    <citation type="journal article" date="2015" name="Data Brief">
        <title>Shoot transcriptome of the giant reed, Arundo donax.</title>
        <authorList>
            <person name="Barrero R.A."/>
            <person name="Guerrero F.D."/>
            <person name="Moolhuijzen P."/>
            <person name="Goolsby J.A."/>
            <person name="Tidwell J."/>
            <person name="Bellgard S.E."/>
            <person name="Bellgard M.I."/>
        </authorList>
    </citation>
    <scope>NUCLEOTIDE SEQUENCE</scope>
    <source>
        <tissue evidence="1">Shoot tissue taken approximately 20 cm above the soil surface</tissue>
    </source>
</reference>
<organism evidence="1">
    <name type="scientific">Arundo donax</name>
    <name type="common">Giant reed</name>
    <name type="synonym">Donax arundinaceus</name>
    <dbReference type="NCBI Taxonomy" id="35708"/>
    <lineage>
        <taxon>Eukaryota</taxon>
        <taxon>Viridiplantae</taxon>
        <taxon>Streptophyta</taxon>
        <taxon>Embryophyta</taxon>
        <taxon>Tracheophyta</taxon>
        <taxon>Spermatophyta</taxon>
        <taxon>Magnoliopsida</taxon>
        <taxon>Liliopsida</taxon>
        <taxon>Poales</taxon>
        <taxon>Poaceae</taxon>
        <taxon>PACMAD clade</taxon>
        <taxon>Arundinoideae</taxon>
        <taxon>Arundineae</taxon>
        <taxon>Arundo</taxon>
    </lineage>
</organism>
<proteinExistence type="predicted"/>
<protein>
    <submittedName>
        <fullName evidence="1">Uncharacterized protein</fullName>
    </submittedName>
</protein>
<reference evidence="1" key="1">
    <citation type="submission" date="2014-09" db="EMBL/GenBank/DDBJ databases">
        <authorList>
            <person name="Magalhaes I.L.F."/>
            <person name="Oliveira U."/>
            <person name="Santos F.R."/>
            <person name="Vidigal T.H.D.A."/>
            <person name="Brescovit A.D."/>
            <person name="Santos A.J."/>
        </authorList>
    </citation>
    <scope>NUCLEOTIDE SEQUENCE</scope>
    <source>
        <tissue evidence="1">Shoot tissue taken approximately 20 cm above the soil surface</tissue>
    </source>
</reference>
<accession>A0A0A9DNQ8</accession>
<dbReference type="AlphaFoldDB" id="A0A0A9DNQ8"/>
<dbReference type="EMBL" id="GBRH01207706">
    <property type="protein sequence ID" value="JAD90189.1"/>
    <property type="molecule type" value="Transcribed_RNA"/>
</dbReference>